<reference evidence="2 3" key="1">
    <citation type="submission" date="2024-01" db="EMBL/GenBank/DDBJ databases">
        <title>Maribacter spp. originated from different algae showed divergent polysaccharides utilization ability.</title>
        <authorList>
            <person name="Wang H."/>
            <person name="Wu Y."/>
        </authorList>
    </citation>
    <scope>NUCLEOTIDE SEQUENCE [LARGE SCALE GENOMIC DNA]</scope>
    <source>
        <strain evidence="2 3">PR1</strain>
    </source>
</reference>
<keyword evidence="1" id="KW-1133">Transmembrane helix</keyword>
<keyword evidence="1" id="KW-0472">Membrane</keyword>
<gene>
    <name evidence="2" type="ORF">V1I91_04310</name>
</gene>
<keyword evidence="1" id="KW-0812">Transmembrane</keyword>
<evidence type="ECO:0000256" key="1">
    <source>
        <dbReference type="SAM" id="Phobius"/>
    </source>
</evidence>
<name>A0ABU7IQP8_9FLAO</name>
<feature type="transmembrane region" description="Helical" evidence="1">
    <location>
        <begin position="47"/>
        <end position="69"/>
    </location>
</feature>
<dbReference type="Proteomes" id="UP001356308">
    <property type="component" value="Unassembled WGS sequence"/>
</dbReference>
<comment type="caution">
    <text evidence="2">The sequence shown here is derived from an EMBL/GenBank/DDBJ whole genome shotgun (WGS) entry which is preliminary data.</text>
</comment>
<proteinExistence type="predicted"/>
<sequence>MKLALRIILIFTLFASIYLMLPAIAAFNSITSDPEGWMGGISAEATMVWFAVILLGFGFLGFVTILALIGAIFGRSNRKSAFWLFKLPGILGIILSLLLFIVFYLWDIEWSKHSRVFIFLTIPFLIYAIYGHYIRKSNPKKTASNVSTN</sequence>
<dbReference type="EMBL" id="JAZDDG010000002">
    <property type="protein sequence ID" value="MEE1975276.1"/>
    <property type="molecule type" value="Genomic_DNA"/>
</dbReference>
<feature type="transmembrane region" description="Helical" evidence="1">
    <location>
        <begin position="116"/>
        <end position="134"/>
    </location>
</feature>
<feature type="transmembrane region" description="Helical" evidence="1">
    <location>
        <begin position="81"/>
        <end position="104"/>
    </location>
</feature>
<accession>A0ABU7IQP8</accession>
<feature type="transmembrane region" description="Helical" evidence="1">
    <location>
        <begin position="7"/>
        <end position="27"/>
    </location>
</feature>
<organism evidence="2 3">
    <name type="scientific">Maribacter cobaltidurans</name>
    <dbReference type="NCBI Taxonomy" id="1178778"/>
    <lineage>
        <taxon>Bacteria</taxon>
        <taxon>Pseudomonadati</taxon>
        <taxon>Bacteroidota</taxon>
        <taxon>Flavobacteriia</taxon>
        <taxon>Flavobacteriales</taxon>
        <taxon>Flavobacteriaceae</taxon>
        <taxon>Maribacter</taxon>
    </lineage>
</organism>
<keyword evidence="3" id="KW-1185">Reference proteome</keyword>
<protein>
    <submittedName>
        <fullName evidence="2">Uncharacterized protein</fullName>
    </submittedName>
</protein>
<evidence type="ECO:0000313" key="3">
    <source>
        <dbReference type="Proteomes" id="UP001356308"/>
    </source>
</evidence>
<evidence type="ECO:0000313" key="2">
    <source>
        <dbReference type="EMBL" id="MEE1975276.1"/>
    </source>
</evidence>
<dbReference type="RefSeq" id="WP_272650104.1">
    <property type="nucleotide sequence ID" value="NZ_JAZDDG010000002.1"/>
</dbReference>